<feature type="transmembrane region" description="Helical" evidence="7">
    <location>
        <begin position="179"/>
        <end position="198"/>
    </location>
</feature>
<dbReference type="EMBL" id="FONV01000009">
    <property type="protein sequence ID" value="SFF38929.1"/>
    <property type="molecule type" value="Genomic_DNA"/>
</dbReference>
<dbReference type="RefSeq" id="WP_093618332.1">
    <property type="nucleotide sequence ID" value="NZ_BOMT01000052.1"/>
</dbReference>
<keyword evidence="5 7" id="KW-1133">Transmembrane helix</keyword>
<accession>A0A1I2I976</accession>
<evidence type="ECO:0000256" key="1">
    <source>
        <dbReference type="ARBA" id="ARBA00004651"/>
    </source>
</evidence>
<dbReference type="Gene3D" id="1.10.3720.10">
    <property type="entry name" value="MetI-like"/>
    <property type="match status" value="1"/>
</dbReference>
<dbReference type="STRING" id="35752.SAMN05421541_109466"/>
<dbReference type="InterPro" id="IPR045621">
    <property type="entry name" value="BPD_transp_1_N"/>
</dbReference>
<keyword evidence="6 7" id="KW-0472">Membrane</keyword>
<keyword evidence="4 7" id="KW-0812">Transmembrane</keyword>
<keyword evidence="2 7" id="KW-0813">Transport</keyword>
<evidence type="ECO:0000256" key="5">
    <source>
        <dbReference type="ARBA" id="ARBA00022989"/>
    </source>
</evidence>
<dbReference type="PROSITE" id="PS50928">
    <property type="entry name" value="ABC_TM1"/>
    <property type="match status" value="1"/>
</dbReference>
<dbReference type="AlphaFoldDB" id="A0A1I2I976"/>
<evidence type="ECO:0000256" key="6">
    <source>
        <dbReference type="ARBA" id="ARBA00023136"/>
    </source>
</evidence>
<dbReference type="GO" id="GO:0055085">
    <property type="term" value="P:transmembrane transport"/>
    <property type="evidence" value="ECO:0007669"/>
    <property type="project" value="InterPro"/>
</dbReference>
<feature type="transmembrane region" description="Helical" evidence="7">
    <location>
        <begin position="236"/>
        <end position="259"/>
    </location>
</feature>
<feature type="transmembrane region" description="Helical" evidence="7">
    <location>
        <begin position="279"/>
        <end position="298"/>
    </location>
</feature>
<dbReference type="GO" id="GO:0005886">
    <property type="term" value="C:plasma membrane"/>
    <property type="evidence" value="ECO:0007669"/>
    <property type="project" value="UniProtKB-SubCell"/>
</dbReference>
<evidence type="ECO:0000256" key="2">
    <source>
        <dbReference type="ARBA" id="ARBA00022448"/>
    </source>
</evidence>
<dbReference type="Proteomes" id="UP000199645">
    <property type="component" value="Unassembled WGS sequence"/>
</dbReference>
<protein>
    <submittedName>
        <fullName evidence="9">Peptide/nickel transport system permease protein</fullName>
    </submittedName>
</protein>
<feature type="transmembrane region" description="Helical" evidence="7">
    <location>
        <begin position="105"/>
        <end position="129"/>
    </location>
</feature>
<sequence length="316" mass="33203">MTRYVLGRIATALGTLWAVYTVTFVVLYLLPGDPVTQLLAAGDVAAESLSAGQLADLQARYGLDRPIHDQYAHHLWRLAHLDLGESFTRNVPVSGLLADRLGPTLALGALAVLLAVAGGGAIAVMAVSARSGVARFLLRRLPAAGVSFPPFFVGLLLIQIFAFRLGWFPAVGSDGWRTLVLPAVTMAAPAAAMLAQVLTRSLDRTLAEPWVVTVRATGLSRFAVVTRHGLRNAAPAAVNVLGLLLGATVAEAVVAETLFSRDGLGRLVQEAVLDQDVPVVQAVVLVAGAAVVAINLVVDLIHPMLDPRVTAMRRAG</sequence>
<feature type="domain" description="ABC transmembrane type-1" evidence="8">
    <location>
        <begin position="101"/>
        <end position="302"/>
    </location>
</feature>
<name>A0A1I2I976_9ACTN</name>
<organism evidence="9 10">
    <name type="scientific">Actinoplanes philippinensis</name>
    <dbReference type="NCBI Taxonomy" id="35752"/>
    <lineage>
        <taxon>Bacteria</taxon>
        <taxon>Bacillati</taxon>
        <taxon>Actinomycetota</taxon>
        <taxon>Actinomycetes</taxon>
        <taxon>Micromonosporales</taxon>
        <taxon>Micromonosporaceae</taxon>
        <taxon>Actinoplanes</taxon>
    </lineage>
</organism>
<gene>
    <name evidence="9" type="ORF">SAMN05421541_109466</name>
</gene>
<proteinExistence type="inferred from homology"/>
<comment type="similarity">
    <text evidence="7">Belongs to the binding-protein-dependent transport system permease family.</text>
</comment>
<dbReference type="PANTHER" id="PTHR43163:SF6">
    <property type="entry name" value="DIPEPTIDE TRANSPORT SYSTEM PERMEASE PROTEIN DPPB-RELATED"/>
    <property type="match status" value="1"/>
</dbReference>
<evidence type="ECO:0000256" key="3">
    <source>
        <dbReference type="ARBA" id="ARBA00022475"/>
    </source>
</evidence>
<dbReference type="InterPro" id="IPR000515">
    <property type="entry name" value="MetI-like"/>
</dbReference>
<feature type="transmembrane region" description="Helical" evidence="7">
    <location>
        <begin position="12"/>
        <end position="30"/>
    </location>
</feature>
<dbReference type="SUPFAM" id="SSF161098">
    <property type="entry name" value="MetI-like"/>
    <property type="match status" value="1"/>
</dbReference>
<evidence type="ECO:0000313" key="10">
    <source>
        <dbReference type="Proteomes" id="UP000199645"/>
    </source>
</evidence>
<keyword evidence="3" id="KW-1003">Cell membrane</keyword>
<feature type="transmembrane region" description="Helical" evidence="7">
    <location>
        <begin position="141"/>
        <end position="167"/>
    </location>
</feature>
<dbReference type="Pfam" id="PF00528">
    <property type="entry name" value="BPD_transp_1"/>
    <property type="match status" value="1"/>
</dbReference>
<dbReference type="OrthoDB" id="9809425at2"/>
<evidence type="ECO:0000259" key="8">
    <source>
        <dbReference type="PROSITE" id="PS50928"/>
    </source>
</evidence>
<evidence type="ECO:0000313" key="9">
    <source>
        <dbReference type="EMBL" id="SFF38929.1"/>
    </source>
</evidence>
<keyword evidence="10" id="KW-1185">Reference proteome</keyword>
<reference evidence="9 10" key="1">
    <citation type="submission" date="2016-10" db="EMBL/GenBank/DDBJ databases">
        <authorList>
            <person name="de Groot N.N."/>
        </authorList>
    </citation>
    <scope>NUCLEOTIDE SEQUENCE [LARGE SCALE GENOMIC DNA]</scope>
    <source>
        <strain evidence="9 10">DSM 43019</strain>
    </source>
</reference>
<comment type="subcellular location">
    <subcellularLocation>
        <location evidence="1 7">Cell membrane</location>
        <topology evidence="1 7">Multi-pass membrane protein</topology>
    </subcellularLocation>
</comment>
<dbReference type="Pfam" id="PF19300">
    <property type="entry name" value="BPD_transp_1_N"/>
    <property type="match status" value="1"/>
</dbReference>
<evidence type="ECO:0000256" key="4">
    <source>
        <dbReference type="ARBA" id="ARBA00022692"/>
    </source>
</evidence>
<evidence type="ECO:0000256" key="7">
    <source>
        <dbReference type="RuleBase" id="RU363032"/>
    </source>
</evidence>
<dbReference type="PANTHER" id="PTHR43163">
    <property type="entry name" value="DIPEPTIDE TRANSPORT SYSTEM PERMEASE PROTEIN DPPB-RELATED"/>
    <property type="match status" value="1"/>
</dbReference>
<dbReference type="InterPro" id="IPR035906">
    <property type="entry name" value="MetI-like_sf"/>
</dbReference>